<feature type="coiled-coil region" evidence="1">
    <location>
        <begin position="54"/>
        <end position="92"/>
    </location>
</feature>
<organism evidence="4 5">
    <name type="scientific">Helianthus annuus</name>
    <name type="common">Common sunflower</name>
    <dbReference type="NCBI Taxonomy" id="4232"/>
    <lineage>
        <taxon>Eukaryota</taxon>
        <taxon>Viridiplantae</taxon>
        <taxon>Streptophyta</taxon>
        <taxon>Embryophyta</taxon>
        <taxon>Tracheophyta</taxon>
        <taxon>Spermatophyta</taxon>
        <taxon>Magnoliopsida</taxon>
        <taxon>eudicotyledons</taxon>
        <taxon>Gunneridae</taxon>
        <taxon>Pentapetalae</taxon>
        <taxon>asterids</taxon>
        <taxon>campanulids</taxon>
        <taxon>Asterales</taxon>
        <taxon>Asteraceae</taxon>
        <taxon>Asteroideae</taxon>
        <taxon>Heliantheae alliance</taxon>
        <taxon>Heliantheae</taxon>
        <taxon>Helianthus</taxon>
    </lineage>
</organism>
<evidence type="ECO:0000256" key="1">
    <source>
        <dbReference type="SAM" id="Coils"/>
    </source>
</evidence>
<reference evidence="3" key="3">
    <citation type="submission" date="2020-06" db="EMBL/GenBank/DDBJ databases">
        <title>Helianthus annuus Genome sequencing and assembly Release 2.</title>
        <authorList>
            <person name="Gouzy J."/>
            <person name="Langlade N."/>
            <person name="Munos S."/>
        </authorList>
    </citation>
    <scope>NUCLEOTIDE SEQUENCE</scope>
    <source>
        <tissue evidence="3">Leaves</tissue>
    </source>
</reference>
<reference evidence="3 5" key="1">
    <citation type="journal article" date="2017" name="Nature">
        <title>The sunflower genome provides insights into oil metabolism, flowering and Asterid evolution.</title>
        <authorList>
            <person name="Badouin H."/>
            <person name="Gouzy J."/>
            <person name="Grassa C.J."/>
            <person name="Murat F."/>
            <person name="Staton S.E."/>
            <person name="Cottret L."/>
            <person name="Lelandais-Briere C."/>
            <person name="Owens G.L."/>
            <person name="Carrere S."/>
            <person name="Mayjonade B."/>
            <person name="Legrand L."/>
            <person name="Gill N."/>
            <person name="Kane N.C."/>
            <person name="Bowers J.E."/>
            <person name="Hubner S."/>
            <person name="Bellec A."/>
            <person name="Berard A."/>
            <person name="Berges H."/>
            <person name="Blanchet N."/>
            <person name="Boniface M.C."/>
            <person name="Brunel D."/>
            <person name="Catrice O."/>
            <person name="Chaidir N."/>
            <person name="Claudel C."/>
            <person name="Donnadieu C."/>
            <person name="Faraut T."/>
            <person name="Fievet G."/>
            <person name="Helmstetter N."/>
            <person name="King M."/>
            <person name="Knapp S.J."/>
            <person name="Lai Z."/>
            <person name="Le Paslier M.C."/>
            <person name="Lippi Y."/>
            <person name="Lorenzon L."/>
            <person name="Mandel J.R."/>
            <person name="Marage G."/>
            <person name="Marchand G."/>
            <person name="Marquand E."/>
            <person name="Bret-Mestries E."/>
            <person name="Morien E."/>
            <person name="Nambeesan S."/>
            <person name="Nguyen T."/>
            <person name="Pegot-Espagnet P."/>
            <person name="Pouilly N."/>
            <person name="Raftis F."/>
            <person name="Sallet E."/>
            <person name="Schiex T."/>
            <person name="Thomas J."/>
            <person name="Vandecasteele C."/>
            <person name="Vares D."/>
            <person name="Vear F."/>
            <person name="Vautrin S."/>
            <person name="Crespi M."/>
            <person name="Mangin B."/>
            <person name="Burke J.M."/>
            <person name="Salse J."/>
            <person name="Munos S."/>
            <person name="Vincourt P."/>
            <person name="Rieseberg L.H."/>
            <person name="Langlade N.B."/>
        </authorList>
    </citation>
    <scope>NUCLEOTIDE SEQUENCE [LARGE SCALE GENOMIC DNA]</scope>
    <source>
        <strain evidence="5">cv. SF193</strain>
        <tissue evidence="3">Leaves</tissue>
    </source>
</reference>
<dbReference type="EMBL" id="MNCJ02000327">
    <property type="protein sequence ID" value="KAF5779208.1"/>
    <property type="molecule type" value="Genomic_DNA"/>
</dbReference>
<reference evidence="4" key="2">
    <citation type="submission" date="2017-02" db="EMBL/GenBank/DDBJ databases">
        <title>Sunflower complete genome.</title>
        <authorList>
            <person name="Langlade N."/>
            <person name="Munos S."/>
        </authorList>
    </citation>
    <scope>NUCLEOTIDE SEQUENCE [LARGE SCALE GENOMIC DNA]</scope>
    <source>
        <tissue evidence="4">Leaves</tissue>
    </source>
</reference>
<dbReference type="STRING" id="4232.A0A251T4J6"/>
<dbReference type="AlphaFoldDB" id="A0A251T4J6"/>
<evidence type="ECO:0000313" key="5">
    <source>
        <dbReference type="Proteomes" id="UP000215914"/>
    </source>
</evidence>
<dbReference type="Gramene" id="mRNA:HanXRQr2_Chr12g0556651">
    <property type="protein sequence ID" value="mRNA:HanXRQr2_Chr12g0556651"/>
    <property type="gene ID" value="HanXRQr2_Chr12g0556651"/>
</dbReference>
<protein>
    <submittedName>
        <fullName evidence="4">Uncharacterized protein</fullName>
    </submittedName>
</protein>
<evidence type="ECO:0000256" key="2">
    <source>
        <dbReference type="SAM" id="MobiDB-lite"/>
    </source>
</evidence>
<evidence type="ECO:0000313" key="4">
    <source>
        <dbReference type="EMBL" id="OTG06035.1"/>
    </source>
</evidence>
<keyword evidence="5" id="KW-1185">Reference proteome</keyword>
<dbReference type="EMBL" id="CM007901">
    <property type="protein sequence ID" value="OTG06035.1"/>
    <property type="molecule type" value="Genomic_DNA"/>
</dbReference>
<gene>
    <name evidence="4" type="ORF">HannXRQ_Chr12g0380251</name>
    <name evidence="3" type="ORF">HanXRQr2_Chr12g0556651</name>
</gene>
<accession>A0A251T4J6</accession>
<dbReference type="Proteomes" id="UP000215914">
    <property type="component" value="Chromosome 12"/>
</dbReference>
<sequence length="133" mass="15149">MQYKMMALRITKLGTSDIQLQNEHYHSCNLQVIIVTFLNDYGMILGLYIHCFCIIAEKARLQAAAEAAENARRRAEAEAALEAKRKRDLEREVARQALLKDDEHEEDNDGELEPPTVVPGHQINMDVEEGKID</sequence>
<feature type="compositionally biased region" description="Acidic residues" evidence="2">
    <location>
        <begin position="103"/>
        <end position="112"/>
    </location>
</feature>
<name>A0A251T4J6_HELAN</name>
<feature type="region of interest" description="Disordered" evidence="2">
    <location>
        <begin position="94"/>
        <end position="133"/>
    </location>
</feature>
<proteinExistence type="predicted"/>
<evidence type="ECO:0000313" key="3">
    <source>
        <dbReference type="EMBL" id="KAF5779208.1"/>
    </source>
</evidence>
<keyword evidence="1" id="KW-0175">Coiled coil</keyword>
<dbReference type="InParanoid" id="A0A251T4J6"/>